<dbReference type="Gene3D" id="3.30.110.150">
    <property type="entry name" value="SepF-like protein"/>
    <property type="match status" value="1"/>
</dbReference>
<keyword evidence="1 5" id="KW-0132">Cell division</keyword>
<dbReference type="EMBL" id="FXBJ01000002">
    <property type="protein sequence ID" value="SMH39465.1"/>
    <property type="molecule type" value="Genomic_DNA"/>
</dbReference>
<feature type="region of interest" description="Disordered" evidence="6">
    <location>
        <begin position="22"/>
        <end position="48"/>
    </location>
</feature>
<evidence type="ECO:0000256" key="2">
    <source>
        <dbReference type="ARBA" id="ARBA00023210"/>
    </source>
</evidence>
<organism evidence="7 8">
    <name type="scientific">Carnobacterium iners</name>
    <dbReference type="NCBI Taxonomy" id="1073423"/>
    <lineage>
        <taxon>Bacteria</taxon>
        <taxon>Bacillati</taxon>
        <taxon>Bacillota</taxon>
        <taxon>Bacilli</taxon>
        <taxon>Lactobacillales</taxon>
        <taxon>Carnobacteriaceae</taxon>
        <taxon>Carnobacterium</taxon>
    </lineage>
</organism>
<comment type="subcellular location">
    <subcellularLocation>
        <location evidence="5">Cytoplasm</location>
    </subcellularLocation>
    <text evidence="5">Localizes to the division site, in a FtsZ-dependent manner.</text>
</comment>
<evidence type="ECO:0000256" key="5">
    <source>
        <dbReference type="HAMAP-Rule" id="MF_01197"/>
    </source>
</evidence>
<dbReference type="Pfam" id="PF04472">
    <property type="entry name" value="SepF"/>
    <property type="match status" value="1"/>
</dbReference>
<gene>
    <name evidence="5" type="primary">sepF</name>
    <name evidence="7" type="ORF">SAMN04488700_2244</name>
</gene>
<dbReference type="GO" id="GO:0005737">
    <property type="term" value="C:cytoplasm"/>
    <property type="evidence" value="ECO:0007669"/>
    <property type="project" value="UniProtKB-SubCell"/>
</dbReference>
<evidence type="ECO:0000313" key="7">
    <source>
        <dbReference type="EMBL" id="SMH39465.1"/>
    </source>
</evidence>
<evidence type="ECO:0000313" key="8">
    <source>
        <dbReference type="Proteomes" id="UP000193435"/>
    </source>
</evidence>
<comment type="function">
    <text evidence="4 5">Cell division protein that is part of the divisome complex and is recruited early to the Z-ring. Probably stimulates Z-ring formation, perhaps through the cross-linking of FtsZ protofilaments. Its function overlaps with FtsA.</text>
</comment>
<dbReference type="PANTHER" id="PTHR35798:SF1">
    <property type="entry name" value="CELL DIVISION PROTEIN SEPF"/>
    <property type="match status" value="1"/>
</dbReference>
<comment type="subunit">
    <text evidence="5">Homodimer. Interacts with FtsZ.</text>
</comment>
<evidence type="ECO:0000256" key="1">
    <source>
        <dbReference type="ARBA" id="ARBA00022618"/>
    </source>
</evidence>
<evidence type="ECO:0000256" key="6">
    <source>
        <dbReference type="SAM" id="MobiDB-lite"/>
    </source>
</evidence>
<accession>A0A1X7NN65</accession>
<dbReference type="Proteomes" id="UP000193435">
    <property type="component" value="Unassembled WGS sequence"/>
</dbReference>
<keyword evidence="2 5" id="KW-0717">Septation</keyword>
<dbReference type="STRING" id="1073423.SAMN04488700_2244"/>
<dbReference type="InterPro" id="IPR038594">
    <property type="entry name" value="SepF-like_sf"/>
</dbReference>
<dbReference type="HAMAP" id="MF_01197">
    <property type="entry name" value="SepF"/>
    <property type="match status" value="1"/>
</dbReference>
<reference evidence="7 8" key="1">
    <citation type="submission" date="2017-04" db="EMBL/GenBank/DDBJ databases">
        <authorList>
            <person name="Afonso C.L."/>
            <person name="Miller P.J."/>
            <person name="Scott M.A."/>
            <person name="Spackman E."/>
            <person name="Goraichik I."/>
            <person name="Dimitrov K.M."/>
            <person name="Suarez D.L."/>
            <person name="Swayne D.E."/>
        </authorList>
    </citation>
    <scope>NUCLEOTIDE SEQUENCE [LARGE SCALE GENOMIC DNA]</scope>
    <source>
        <strain evidence="7 8">LMG26642</strain>
    </source>
</reference>
<keyword evidence="8" id="KW-1185">Reference proteome</keyword>
<proteinExistence type="inferred from homology"/>
<feature type="compositionally biased region" description="Basic and acidic residues" evidence="6">
    <location>
        <begin position="34"/>
        <end position="44"/>
    </location>
</feature>
<dbReference type="GO" id="GO:0000917">
    <property type="term" value="P:division septum assembly"/>
    <property type="evidence" value="ECO:0007669"/>
    <property type="project" value="UniProtKB-KW"/>
</dbReference>
<dbReference type="OrthoDB" id="9815206at2"/>
<dbReference type="AlphaFoldDB" id="A0A1X7NN65"/>
<protein>
    <recommendedName>
        <fullName evidence="5">Cell division protein SepF</fullName>
    </recommendedName>
</protein>
<sequence>MGIKNKFSRFFELDEEDELDSIYDQGIPSSSRSGESRTSQDNDKSIPIINTKREKANNKVVSFNQQTSTKQAKITIIEPRIYSEVQEIADILLREESVVLNFFRMDEEQAKRIVDFLTGTVYALGGDIQRIGNEIFLCTPESVDIDGALTDIMREKDLY</sequence>
<dbReference type="InterPro" id="IPR007561">
    <property type="entry name" value="Cell_div_SepF/SepF-rel"/>
</dbReference>
<comment type="similarity">
    <text evidence="5">Belongs to the SepF family.</text>
</comment>
<evidence type="ECO:0000256" key="4">
    <source>
        <dbReference type="ARBA" id="ARBA00044936"/>
    </source>
</evidence>
<dbReference type="RefSeq" id="WP_085560266.1">
    <property type="nucleotide sequence ID" value="NZ_FOAH01000002.1"/>
</dbReference>
<keyword evidence="3 5" id="KW-0131">Cell cycle</keyword>
<dbReference type="PANTHER" id="PTHR35798">
    <property type="entry name" value="CELL DIVISION PROTEIN SEPF"/>
    <property type="match status" value="1"/>
</dbReference>
<keyword evidence="5" id="KW-0963">Cytoplasm</keyword>
<dbReference type="InterPro" id="IPR023052">
    <property type="entry name" value="Cell_div_SepF"/>
</dbReference>
<evidence type="ECO:0000256" key="3">
    <source>
        <dbReference type="ARBA" id="ARBA00023306"/>
    </source>
</evidence>
<dbReference type="GO" id="GO:0043093">
    <property type="term" value="P:FtsZ-dependent cytokinesis"/>
    <property type="evidence" value="ECO:0007669"/>
    <property type="project" value="UniProtKB-UniRule"/>
</dbReference>
<name>A0A1X7NN65_9LACT</name>